<organism evidence="2 3">
    <name type="scientific">Agrococcus versicolor</name>
    <dbReference type="NCBI Taxonomy" id="501482"/>
    <lineage>
        <taxon>Bacteria</taxon>
        <taxon>Bacillati</taxon>
        <taxon>Actinomycetota</taxon>
        <taxon>Actinomycetes</taxon>
        <taxon>Micrococcales</taxon>
        <taxon>Microbacteriaceae</taxon>
        <taxon>Agrococcus</taxon>
    </lineage>
</organism>
<reference evidence="3" key="1">
    <citation type="journal article" date="2019" name="Int. J. Syst. Evol. Microbiol.">
        <title>The Global Catalogue of Microorganisms (GCM) 10K type strain sequencing project: providing services to taxonomists for standard genome sequencing and annotation.</title>
        <authorList>
            <consortium name="The Broad Institute Genomics Platform"/>
            <consortium name="The Broad Institute Genome Sequencing Center for Infectious Disease"/>
            <person name="Wu L."/>
            <person name="Ma J."/>
        </authorList>
    </citation>
    <scope>NUCLEOTIDE SEQUENCE [LARGE SCALE GENOMIC DNA]</scope>
    <source>
        <strain evidence="3">JCM 16026</strain>
    </source>
</reference>
<keyword evidence="1" id="KW-0812">Transmembrane</keyword>
<comment type="caution">
    <text evidence="2">The sequence shown here is derived from an EMBL/GenBank/DDBJ whole genome shotgun (WGS) entry which is preliminary data.</text>
</comment>
<keyword evidence="1" id="KW-1133">Transmembrane helix</keyword>
<evidence type="ECO:0000313" key="3">
    <source>
        <dbReference type="Proteomes" id="UP001501599"/>
    </source>
</evidence>
<accession>A0ABP5MPA1</accession>
<protein>
    <recommendedName>
        <fullName evidence="4">DUF3180 domain-containing protein</fullName>
    </recommendedName>
</protein>
<feature type="transmembrane region" description="Helical" evidence="1">
    <location>
        <begin position="80"/>
        <end position="103"/>
    </location>
</feature>
<evidence type="ECO:0000313" key="2">
    <source>
        <dbReference type="EMBL" id="GAA2175318.1"/>
    </source>
</evidence>
<gene>
    <name evidence="2" type="ORF">GCM10009846_24700</name>
</gene>
<dbReference type="Proteomes" id="UP001501599">
    <property type="component" value="Unassembled WGS sequence"/>
</dbReference>
<dbReference type="Pfam" id="PF11377">
    <property type="entry name" value="DUF3180"/>
    <property type="match status" value="1"/>
</dbReference>
<feature type="transmembrane region" description="Helical" evidence="1">
    <location>
        <begin position="115"/>
        <end position="133"/>
    </location>
</feature>
<evidence type="ECO:0008006" key="4">
    <source>
        <dbReference type="Google" id="ProtNLM"/>
    </source>
</evidence>
<dbReference type="InterPro" id="IPR021517">
    <property type="entry name" value="DUF3180"/>
</dbReference>
<name>A0ABP5MPA1_9MICO</name>
<sequence length="150" mass="14964">MTRTAPVTLVLTWLVAAALGYVADALLVGAGRPVLPLPASIGAVLAAIAVLLLVLAWPVRQMVRGGRRVGFRHATGALAMAKASGIVACVVGGWASGALVFLLTRAVISGDAVTMAIATTGGGIVLLVAALLAESWCMLPPEDDGGASPA</sequence>
<evidence type="ECO:0000256" key="1">
    <source>
        <dbReference type="SAM" id="Phobius"/>
    </source>
</evidence>
<proteinExistence type="predicted"/>
<dbReference type="RefSeq" id="WP_344344091.1">
    <property type="nucleotide sequence ID" value="NZ_BAAAQT010000008.1"/>
</dbReference>
<keyword evidence="1" id="KW-0472">Membrane</keyword>
<keyword evidence="3" id="KW-1185">Reference proteome</keyword>
<feature type="transmembrane region" description="Helical" evidence="1">
    <location>
        <begin position="36"/>
        <end position="59"/>
    </location>
</feature>
<dbReference type="EMBL" id="BAAAQT010000008">
    <property type="protein sequence ID" value="GAA2175318.1"/>
    <property type="molecule type" value="Genomic_DNA"/>
</dbReference>